<comment type="caution">
    <text evidence="1">The sequence shown here is derived from an EMBL/GenBank/DDBJ whole genome shotgun (WGS) entry which is preliminary data.</text>
</comment>
<evidence type="ECO:0000313" key="1">
    <source>
        <dbReference type="EMBL" id="GGP84213.1"/>
    </source>
</evidence>
<evidence type="ECO:0008006" key="3">
    <source>
        <dbReference type="Google" id="ProtNLM"/>
    </source>
</evidence>
<protein>
    <recommendedName>
        <fullName evidence="3">DUF2332 domain-containing protein</fullName>
    </recommendedName>
</protein>
<dbReference type="InterPro" id="IPR011200">
    <property type="entry name" value="UCP012608"/>
</dbReference>
<dbReference type="RefSeq" id="WP_189245380.1">
    <property type="nucleotide sequence ID" value="NZ_BMQJ01000002.1"/>
</dbReference>
<dbReference type="Pfam" id="PF10094">
    <property type="entry name" value="DUF2332"/>
    <property type="match status" value="1"/>
</dbReference>
<name>A0ABQ2QLD2_9ACTN</name>
<reference evidence="2" key="1">
    <citation type="journal article" date="2019" name="Int. J. Syst. Evol. Microbiol.">
        <title>The Global Catalogue of Microorganisms (GCM) 10K type strain sequencing project: providing services to taxonomists for standard genome sequencing and annotation.</title>
        <authorList>
            <consortium name="The Broad Institute Genomics Platform"/>
            <consortium name="The Broad Institute Genome Sequencing Center for Infectious Disease"/>
            <person name="Wu L."/>
            <person name="Ma J."/>
        </authorList>
    </citation>
    <scope>NUCLEOTIDE SEQUENCE [LARGE SCALE GENOMIC DNA]</scope>
    <source>
        <strain evidence="2">JCM 3115</strain>
    </source>
</reference>
<keyword evidence="2" id="KW-1185">Reference proteome</keyword>
<dbReference type="EMBL" id="BMQJ01000002">
    <property type="protein sequence ID" value="GGP84213.1"/>
    <property type="molecule type" value="Genomic_DNA"/>
</dbReference>
<organism evidence="1 2">
    <name type="scientific">Streptosporangium pseudovulgare</name>
    <dbReference type="NCBI Taxonomy" id="35765"/>
    <lineage>
        <taxon>Bacteria</taxon>
        <taxon>Bacillati</taxon>
        <taxon>Actinomycetota</taxon>
        <taxon>Actinomycetes</taxon>
        <taxon>Streptosporangiales</taxon>
        <taxon>Streptosporangiaceae</taxon>
        <taxon>Streptosporangium</taxon>
    </lineage>
</organism>
<sequence>MDTAEWYRRFAEQEVRGRSPAYEDLARGVASDTRLLALIDGLPPVKRQPNLLLASVRLLGGPSAGFPAFRQWTVRHWQRVRETMLTRRTQTNEAGRCASLLPVLAGLPGPLALVEVGASAGLCLLLDRYRYRYDDRPAVGPPDSPVELPCRTNGKVPVPARVPEVVWRAGLDLEPLDVRDEETARWLECLVWPGQDERLARLRGAVRLAREDPPRLVRGDAAGALGDLVAEAPRDATVVVFHSALLPYLEPAERDRFVAAVRSLPVRWVSNEGSSRLPSVLARLPRGLPGNRLTFLPALDGEPLALAGPHGEWLDWLIP</sequence>
<accession>A0ABQ2QLD2</accession>
<dbReference type="Proteomes" id="UP000611554">
    <property type="component" value="Unassembled WGS sequence"/>
</dbReference>
<evidence type="ECO:0000313" key="2">
    <source>
        <dbReference type="Proteomes" id="UP000611554"/>
    </source>
</evidence>
<gene>
    <name evidence="1" type="ORF">GCM10010140_11520</name>
</gene>
<proteinExistence type="predicted"/>